<dbReference type="Proteomes" id="UP000236723">
    <property type="component" value="Unassembled WGS sequence"/>
</dbReference>
<keyword evidence="4" id="KW-1185">Reference proteome</keyword>
<name>A0A1H5ZWX9_9ACTN</name>
<feature type="chain" id="PRO_5009291996" evidence="1">
    <location>
        <begin position="31"/>
        <end position="148"/>
    </location>
</feature>
<evidence type="ECO:0000259" key="2">
    <source>
        <dbReference type="Pfam" id="PF07883"/>
    </source>
</evidence>
<feature type="signal peptide" evidence="1">
    <location>
        <begin position="1"/>
        <end position="30"/>
    </location>
</feature>
<organism evidence="3 4">
    <name type="scientific">Thermomonospora echinospora</name>
    <dbReference type="NCBI Taxonomy" id="1992"/>
    <lineage>
        <taxon>Bacteria</taxon>
        <taxon>Bacillati</taxon>
        <taxon>Actinomycetota</taxon>
        <taxon>Actinomycetes</taxon>
        <taxon>Streptosporangiales</taxon>
        <taxon>Thermomonosporaceae</taxon>
        <taxon>Thermomonospora</taxon>
    </lineage>
</organism>
<reference evidence="4" key="1">
    <citation type="submission" date="2016-10" db="EMBL/GenBank/DDBJ databases">
        <authorList>
            <person name="Varghese N."/>
            <person name="Submissions S."/>
        </authorList>
    </citation>
    <scope>NUCLEOTIDE SEQUENCE [LARGE SCALE GENOMIC DNA]</scope>
    <source>
        <strain evidence="4">DSM 43163</strain>
    </source>
</reference>
<accession>A0A1H5ZWX9</accession>
<evidence type="ECO:0000313" key="3">
    <source>
        <dbReference type="EMBL" id="SEG40275.1"/>
    </source>
</evidence>
<dbReference type="InterPro" id="IPR013096">
    <property type="entry name" value="Cupin_2"/>
</dbReference>
<dbReference type="SUPFAM" id="SSF51182">
    <property type="entry name" value="RmlC-like cupins"/>
    <property type="match status" value="1"/>
</dbReference>
<evidence type="ECO:0000256" key="1">
    <source>
        <dbReference type="SAM" id="SignalP"/>
    </source>
</evidence>
<proteinExistence type="predicted"/>
<dbReference type="Pfam" id="PF07883">
    <property type="entry name" value="Cupin_2"/>
    <property type="match status" value="1"/>
</dbReference>
<protein>
    <submittedName>
        <fullName evidence="3">Cupin domain protein</fullName>
    </submittedName>
</protein>
<sequence>MDGIRRMPLLLAVAVTAVPLTMVPAVPAIAAATPGSGVTSRTIAQTTVDGRDYVLREITIWPGGSTGWHYHDGTLYALVKQGTLTRTLADCATVTHPRGSVVVEQSGPGNVHIGRNLGSTAVVLEALYVNPAGSPLAQDAPSPGCGLG</sequence>
<dbReference type="Gene3D" id="2.60.120.10">
    <property type="entry name" value="Jelly Rolls"/>
    <property type="match status" value="1"/>
</dbReference>
<dbReference type="AlphaFoldDB" id="A0A1H5ZWX9"/>
<keyword evidence="1" id="KW-0732">Signal</keyword>
<dbReference type="EMBL" id="FNVO01000005">
    <property type="protein sequence ID" value="SEG40275.1"/>
    <property type="molecule type" value="Genomic_DNA"/>
</dbReference>
<dbReference type="InterPro" id="IPR011051">
    <property type="entry name" value="RmlC_Cupin_sf"/>
</dbReference>
<gene>
    <name evidence="3" type="ORF">SAMN04489712_10525</name>
</gene>
<feature type="domain" description="Cupin type-2" evidence="2">
    <location>
        <begin position="58"/>
        <end position="124"/>
    </location>
</feature>
<dbReference type="InterPro" id="IPR014710">
    <property type="entry name" value="RmlC-like_jellyroll"/>
</dbReference>
<evidence type="ECO:0000313" key="4">
    <source>
        <dbReference type="Proteomes" id="UP000236723"/>
    </source>
</evidence>